<dbReference type="PROSITE" id="PS50926">
    <property type="entry name" value="TRAM"/>
    <property type="match status" value="1"/>
</dbReference>
<dbReference type="PATRIC" id="fig|1581420.6.peg.164"/>
<evidence type="ECO:0000256" key="11">
    <source>
        <dbReference type="ARBA" id="ARBA00068570"/>
    </source>
</evidence>
<comment type="subunit">
    <text evidence="14">Monomer.</text>
</comment>
<dbReference type="InterPro" id="IPR038135">
    <property type="entry name" value="Methylthiotransferase_N_sf"/>
</dbReference>
<dbReference type="SFLD" id="SFLDG01082">
    <property type="entry name" value="B12-binding_domain_containing"/>
    <property type="match status" value="1"/>
</dbReference>
<evidence type="ECO:0000256" key="5">
    <source>
        <dbReference type="ARBA" id="ARBA00022691"/>
    </source>
</evidence>
<dbReference type="Proteomes" id="UP000053464">
    <property type="component" value="Unassembled WGS sequence"/>
</dbReference>
<feature type="binding site" evidence="14">
    <location>
        <position position="17"/>
    </location>
    <ligand>
        <name>[4Fe-4S] cluster</name>
        <dbReference type="ChEBI" id="CHEBI:49883"/>
        <label>1</label>
    </ligand>
</feature>
<evidence type="ECO:0000256" key="4">
    <source>
        <dbReference type="ARBA" id="ARBA00022679"/>
    </source>
</evidence>
<protein>
    <recommendedName>
        <fullName evidence="11 14">tRNA-2-methylthio-N(6)-dimethylallyladenosine synthase</fullName>
        <ecNumber evidence="10 14">2.8.4.3</ecNumber>
    </recommendedName>
    <alternativeName>
        <fullName evidence="13 14">(Dimethylallyl)adenosine tRNA methylthiotransferase MiaB</fullName>
    </alternativeName>
    <alternativeName>
        <fullName evidence="12 14">tRNA-i(6)A37 methylthiotransferase</fullName>
    </alternativeName>
</protein>
<dbReference type="PROSITE" id="PS01278">
    <property type="entry name" value="MTTASE_RADICAL"/>
    <property type="match status" value="1"/>
</dbReference>
<dbReference type="EC" id="2.8.4.3" evidence="10 14"/>
<dbReference type="Gene3D" id="3.40.50.12160">
    <property type="entry name" value="Methylthiotransferase, N-terminal domain"/>
    <property type="match status" value="1"/>
</dbReference>
<evidence type="ECO:0000256" key="6">
    <source>
        <dbReference type="ARBA" id="ARBA00022694"/>
    </source>
</evidence>
<dbReference type="AlphaFoldDB" id="A0A0G9MWG4"/>
<comment type="similarity">
    <text evidence="14">Belongs to the methylthiotransferase family. MiaB subfamily.</text>
</comment>
<keyword evidence="3 14" id="KW-0963">Cytoplasm</keyword>
<dbReference type="Gene3D" id="3.80.30.20">
    <property type="entry name" value="tm_1862 like domain"/>
    <property type="match status" value="1"/>
</dbReference>
<feature type="binding site" evidence="14">
    <location>
        <position position="166"/>
    </location>
    <ligand>
        <name>[4Fe-4S] cluster</name>
        <dbReference type="ChEBI" id="CHEBI:49883"/>
        <label>2</label>
        <note>4Fe-4S-S-AdoMet</note>
    </ligand>
</feature>
<feature type="binding site" evidence="14">
    <location>
        <position position="53"/>
    </location>
    <ligand>
        <name>[4Fe-4S] cluster</name>
        <dbReference type="ChEBI" id="CHEBI:49883"/>
        <label>1</label>
    </ligand>
</feature>
<evidence type="ECO:0000313" key="18">
    <source>
        <dbReference type="EMBL" id="KLE35071.1"/>
    </source>
</evidence>
<evidence type="ECO:0000256" key="1">
    <source>
        <dbReference type="ARBA" id="ARBA00003234"/>
    </source>
</evidence>
<dbReference type="NCBIfam" id="TIGR00089">
    <property type="entry name" value="MiaB/RimO family radical SAM methylthiotransferase"/>
    <property type="match status" value="1"/>
</dbReference>
<dbReference type="FunFam" id="3.40.50.12160:FF:000003">
    <property type="entry name" value="CDK5 regulatory subunit-associated protein 1"/>
    <property type="match status" value="1"/>
</dbReference>
<dbReference type="PANTHER" id="PTHR43020:SF2">
    <property type="entry name" value="MITOCHONDRIAL TRNA METHYLTHIOTRANSFERASE CDK5RAP1"/>
    <property type="match status" value="1"/>
</dbReference>
<comment type="cofactor">
    <cofactor evidence="14">
        <name>[4Fe-4S] cluster</name>
        <dbReference type="ChEBI" id="CHEBI:49883"/>
    </cofactor>
    <text evidence="14">Binds 2 [4Fe-4S] clusters. One cluster is coordinated with 3 cysteines and an exchangeable S-adenosyl-L-methionine.</text>
</comment>
<dbReference type="PANTHER" id="PTHR43020">
    <property type="entry name" value="CDK5 REGULATORY SUBUNIT-ASSOCIATED PROTEIN 1"/>
    <property type="match status" value="1"/>
</dbReference>
<comment type="subcellular location">
    <subcellularLocation>
        <location evidence="14">Cytoplasm</location>
    </subcellularLocation>
</comment>
<evidence type="ECO:0000256" key="7">
    <source>
        <dbReference type="ARBA" id="ARBA00022723"/>
    </source>
</evidence>
<feature type="domain" description="Radical SAM core" evidence="17">
    <location>
        <begin position="148"/>
        <end position="380"/>
    </location>
</feature>
<keyword evidence="4 14" id="KW-0808">Transferase</keyword>
<dbReference type="SUPFAM" id="SSF102114">
    <property type="entry name" value="Radical SAM enzymes"/>
    <property type="match status" value="1"/>
</dbReference>
<dbReference type="InterPro" id="IPR005839">
    <property type="entry name" value="Methylthiotransferase"/>
</dbReference>
<dbReference type="GO" id="GO:0035597">
    <property type="term" value="F:tRNA-2-methylthio-N(6)-dimethylallyladenosine(37) synthase activity"/>
    <property type="evidence" value="ECO:0007669"/>
    <property type="project" value="UniProtKB-EC"/>
</dbReference>
<dbReference type="HAMAP" id="MF_01864">
    <property type="entry name" value="tRNA_metthiotr_MiaB"/>
    <property type="match status" value="1"/>
</dbReference>
<feature type="binding site" evidence="14">
    <location>
        <position position="162"/>
    </location>
    <ligand>
        <name>[4Fe-4S] cluster</name>
        <dbReference type="ChEBI" id="CHEBI:49883"/>
        <label>2</label>
        <note>4Fe-4S-S-AdoMet</note>
    </ligand>
</feature>
<dbReference type="PROSITE" id="PS51449">
    <property type="entry name" value="MTTASE_N"/>
    <property type="match status" value="1"/>
</dbReference>
<dbReference type="SFLD" id="SFLDF00273">
    <property type="entry name" value="(dimethylallyl)adenosine_tRNA"/>
    <property type="match status" value="1"/>
</dbReference>
<dbReference type="STRING" id="1581420.AAW00_00820"/>
<dbReference type="GO" id="GO:0046872">
    <property type="term" value="F:metal ion binding"/>
    <property type="evidence" value="ECO:0007669"/>
    <property type="project" value="UniProtKB-KW"/>
</dbReference>
<organism evidence="18 19">
    <name type="scientific">Aurantiacibacter luteus</name>
    <dbReference type="NCBI Taxonomy" id="1581420"/>
    <lineage>
        <taxon>Bacteria</taxon>
        <taxon>Pseudomonadati</taxon>
        <taxon>Pseudomonadota</taxon>
        <taxon>Alphaproteobacteria</taxon>
        <taxon>Sphingomonadales</taxon>
        <taxon>Erythrobacteraceae</taxon>
        <taxon>Aurantiacibacter</taxon>
    </lineage>
</organism>
<keyword evidence="19" id="KW-1185">Reference proteome</keyword>
<dbReference type="Pfam" id="PF00919">
    <property type="entry name" value="UPF0004"/>
    <property type="match status" value="1"/>
</dbReference>
<reference evidence="18 19" key="1">
    <citation type="submission" date="2015-04" db="EMBL/GenBank/DDBJ databases">
        <title>The draft genome sequence of Erythrobacter luteus KA37.</title>
        <authorList>
            <person name="Zhuang L."/>
            <person name="Liu Y."/>
            <person name="Shao Z."/>
        </authorList>
    </citation>
    <scope>NUCLEOTIDE SEQUENCE [LARGE SCALE GENOMIC DNA]</scope>
    <source>
        <strain evidence="18 19">KA37</strain>
    </source>
</reference>
<name>A0A0G9MWG4_9SPHN</name>
<evidence type="ECO:0000256" key="13">
    <source>
        <dbReference type="ARBA" id="ARBA00081141"/>
    </source>
</evidence>
<keyword evidence="6 14" id="KW-0819">tRNA processing</keyword>
<dbReference type="PROSITE" id="PS51918">
    <property type="entry name" value="RADICAL_SAM"/>
    <property type="match status" value="1"/>
</dbReference>
<evidence type="ECO:0000256" key="14">
    <source>
        <dbReference type="HAMAP-Rule" id="MF_01864"/>
    </source>
</evidence>
<keyword evidence="2 14" id="KW-0004">4Fe-4S</keyword>
<dbReference type="InterPro" id="IPR006463">
    <property type="entry name" value="MiaB_methiolase"/>
</dbReference>
<feature type="binding site" evidence="14">
    <location>
        <position position="169"/>
    </location>
    <ligand>
        <name>[4Fe-4S] cluster</name>
        <dbReference type="ChEBI" id="CHEBI:49883"/>
        <label>2</label>
        <note>4Fe-4S-S-AdoMet</note>
    </ligand>
</feature>
<evidence type="ECO:0000259" key="15">
    <source>
        <dbReference type="PROSITE" id="PS50926"/>
    </source>
</evidence>
<evidence type="ECO:0000256" key="9">
    <source>
        <dbReference type="ARBA" id="ARBA00023014"/>
    </source>
</evidence>
<dbReference type="SFLD" id="SFLDG01061">
    <property type="entry name" value="methylthiotransferase"/>
    <property type="match status" value="1"/>
</dbReference>
<accession>A0A0G9MWG4</accession>
<dbReference type="InterPro" id="IPR002792">
    <property type="entry name" value="TRAM_dom"/>
</dbReference>
<dbReference type="SMART" id="SM00729">
    <property type="entry name" value="Elp3"/>
    <property type="match status" value="1"/>
</dbReference>
<gene>
    <name evidence="14" type="primary">miaB</name>
    <name evidence="18" type="ORF">AAW00_00820</name>
</gene>
<keyword evidence="8 14" id="KW-0408">Iron</keyword>
<dbReference type="GO" id="GO:0005829">
    <property type="term" value="C:cytosol"/>
    <property type="evidence" value="ECO:0007669"/>
    <property type="project" value="TreeGrafter"/>
</dbReference>
<feature type="domain" description="MTTase N-terminal" evidence="16">
    <location>
        <begin position="8"/>
        <end position="125"/>
    </location>
</feature>
<dbReference type="GO" id="GO:0051539">
    <property type="term" value="F:4 iron, 4 sulfur cluster binding"/>
    <property type="evidence" value="ECO:0007669"/>
    <property type="project" value="UniProtKB-UniRule"/>
</dbReference>
<evidence type="ECO:0000256" key="2">
    <source>
        <dbReference type="ARBA" id="ARBA00022485"/>
    </source>
</evidence>
<dbReference type="Pfam" id="PF01938">
    <property type="entry name" value="TRAM"/>
    <property type="match status" value="1"/>
</dbReference>
<evidence type="ECO:0000259" key="16">
    <source>
        <dbReference type="PROSITE" id="PS51449"/>
    </source>
</evidence>
<evidence type="ECO:0000313" key="19">
    <source>
        <dbReference type="Proteomes" id="UP000053464"/>
    </source>
</evidence>
<evidence type="ECO:0000256" key="12">
    <source>
        <dbReference type="ARBA" id="ARBA00080698"/>
    </source>
</evidence>
<dbReference type="CDD" id="cd01335">
    <property type="entry name" value="Radical_SAM"/>
    <property type="match status" value="1"/>
</dbReference>
<dbReference type="EMBL" id="LBHB01000001">
    <property type="protein sequence ID" value="KLE35071.1"/>
    <property type="molecule type" value="Genomic_DNA"/>
</dbReference>
<dbReference type="NCBIfam" id="TIGR01574">
    <property type="entry name" value="miaB-methiolase"/>
    <property type="match status" value="1"/>
</dbReference>
<dbReference type="InterPro" id="IPR023404">
    <property type="entry name" value="rSAM_horseshoe"/>
</dbReference>
<keyword evidence="5 14" id="KW-0949">S-adenosyl-L-methionine</keyword>
<comment type="catalytic activity">
    <reaction evidence="14">
        <text>N(6)-dimethylallyladenosine(37) in tRNA + (sulfur carrier)-SH + AH2 + 2 S-adenosyl-L-methionine = 2-methylsulfanyl-N(6)-dimethylallyladenosine(37) in tRNA + (sulfur carrier)-H + 5'-deoxyadenosine + L-methionine + A + S-adenosyl-L-homocysteine + 2 H(+)</text>
        <dbReference type="Rhea" id="RHEA:37067"/>
        <dbReference type="Rhea" id="RHEA-COMP:10375"/>
        <dbReference type="Rhea" id="RHEA-COMP:10376"/>
        <dbReference type="Rhea" id="RHEA-COMP:14737"/>
        <dbReference type="Rhea" id="RHEA-COMP:14739"/>
        <dbReference type="ChEBI" id="CHEBI:13193"/>
        <dbReference type="ChEBI" id="CHEBI:15378"/>
        <dbReference type="ChEBI" id="CHEBI:17319"/>
        <dbReference type="ChEBI" id="CHEBI:17499"/>
        <dbReference type="ChEBI" id="CHEBI:29917"/>
        <dbReference type="ChEBI" id="CHEBI:57844"/>
        <dbReference type="ChEBI" id="CHEBI:57856"/>
        <dbReference type="ChEBI" id="CHEBI:59789"/>
        <dbReference type="ChEBI" id="CHEBI:64428"/>
        <dbReference type="ChEBI" id="CHEBI:74415"/>
        <dbReference type="ChEBI" id="CHEBI:74417"/>
        <dbReference type="EC" id="2.8.4.3"/>
    </reaction>
</comment>
<dbReference type="RefSeq" id="WP_047002473.1">
    <property type="nucleotide sequence ID" value="NZ_LBHB01000001.1"/>
</dbReference>
<evidence type="ECO:0000256" key="3">
    <source>
        <dbReference type="ARBA" id="ARBA00022490"/>
    </source>
</evidence>
<evidence type="ECO:0000259" key="17">
    <source>
        <dbReference type="PROSITE" id="PS51918"/>
    </source>
</evidence>
<sequence length="444" mass="48206">MTQTASPKTYRVKSFGCQMNVYDGERMGELLEAQGIAPAAEGEDADLVVLNTCHIREKATEKVYSDIGRLVKAGREAGRQPMIAVAGCVAQAEGEEIMARSPAVGLVVGPQAYHRLPGMVEAAARGERSTDTDMPENNAKFGALPARRKVNPTAFLTVQEGCDKFCTYCVVPYTRGAEISRPFSDLMDEAARLVDAGAREITLLGQNVNAWEGENASGHAQGLDGLIRELAKLPDLQRIRYTTSHPNDMTEALIAAHGEVDKLMPYLHLPVQSGSDRVLKAMNRSHTADSYLALLDRFRAVRPDIALSGDFIVGFPGETEAEFDETLALVDAVGYAAAFSFKYSPRPGTPAASMDQQVTREVMEERLARLQAALNRDQFAFNRASVGKTCDVLVERRGKLPGQWLGKSPWLQSVFFEGDAAIGDMVRVQLAEAGPNSLRGTVLA</sequence>
<dbReference type="InterPro" id="IPR058240">
    <property type="entry name" value="rSAM_sf"/>
</dbReference>
<dbReference type="InterPro" id="IPR007197">
    <property type="entry name" value="rSAM"/>
</dbReference>
<feature type="binding site" evidence="14">
    <location>
        <position position="88"/>
    </location>
    <ligand>
        <name>[4Fe-4S] cluster</name>
        <dbReference type="ChEBI" id="CHEBI:49883"/>
        <label>1</label>
    </ligand>
</feature>
<keyword evidence="9 14" id="KW-0411">Iron-sulfur</keyword>
<feature type="domain" description="TRAM" evidence="15">
    <location>
        <begin position="383"/>
        <end position="444"/>
    </location>
</feature>
<dbReference type="InterPro" id="IPR013848">
    <property type="entry name" value="Methylthiotransferase_N"/>
</dbReference>
<dbReference type="OrthoDB" id="9805215at2"/>
<comment type="function">
    <text evidence="1 14">Catalyzes the methylthiolation of N6-(dimethylallyl)adenosine (i(6)A), leading to the formation of 2-methylthio-N6-(dimethylallyl)adenosine (ms(2)i(6)A) at position 37 in tRNAs that read codons beginning with uridine.</text>
</comment>
<proteinExistence type="inferred from homology"/>
<keyword evidence="7 14" id="KW-0479">Metal-binding</keyword>
<dbReference type="SFLD" id="SFLDS00029">
    <property type="entry name" value="Radical_SAM"/>
    <property type="match status" value="1"/>
</dbReference>
<evidence type="ECO:0000256" key="8">
    <source>
        <dbReference type="ARBA" id="ARBA00023004"/>
    </source>
</evidence>
<dbReference type="InterPro" id="IPR020612">
    <property type="entry name" value="Methylthiotransferase_CS"/>
</dbReference>
<evidence type="ECO:0000256" key="10">
    <source>
        <dbReference type="ARBA" id="ARBA00033765"/>
    </source>
</evidence>
<comment type="caution">
    <text evidence="18">The sequence shown here is derived from an EMBL/GenBank/DDBJ whole genome shotgun (WGS) entry which is preliminary data.</text>
</comment>
<dbReference type="InterPro" id="IPR006638">
    <property type="entry name" value="Elp3/MiaA/NifB-like_rSAM"/>
</dbReference>
<dbReference type="Pfam" id="PF04055">
    <property type="entry name" value="Radical_SAM"/>
    <property type="match status" value="1"/>
</dbReference>
<dbReference type="FunFam" id="3.80.30.20:FF:000001">
    <property type="entry name" value="tRNA-2-methylthio-N(6)-dimethylallyladenosine synthase 2"/>
    <property type="match status" value="1"/>
</dbReference>